<dbReference type="SUPFAM" id="SSF55729">
    <property type="entry name" value="Acyl-CoA N-acyltransferases (Nat)"/>
    <property type="match status" value="1"/>
</dbReference>
<proteinExistence type="predicted"/>
<dbReference type="PANTHER" id="PTHR43792">
    <property type="entry name" value="GNAT FAMILY, PUTATIVE (AFU_ORTHOLOGUE AFUA_3G00765)-RELATED-RELATED"/>
    <property type="match status" value="1"/>
</dbReference>
<evidence type="ECO:0000313" key="3">
    <source>
        <dbReference type="Proteomes" id="UP000041595"/>
    </source>
</evidence>
<dbReference type="Gene3D" id="3.40.630.30">
    <property type="match status" value="1"/>
</dbReference>
<gene>
    <name evidence="2" type="ORF">ERS137965_00779</name>
</gene>
<dbReference type="InterPro" id="IPR051531">
    <property type="entry name" value="N-acetyltransferase"/>
</dbReference>
<dbReference type="STRING" id="1453495.AT01_202"/>
<reference evidence="2 3" key="1">
    <citation type="submission" date="2015-03" db="EMBL/GenBank/DDBJ databases">
        <authorList>
            <person name="Murphy D."/>
        </authorList>
    </citation>
    <scope>NUCLEOTIDE SEQUENCE [LARGE SCALE GENOMIC DNA]</scope>
    <source>
        <strain evidence="2 3">IP06005</strain>
    </source>
</reference>
<evidence type="ECO:0000313" key="2">
    <source>
        <dbReference type="EMBL" id="CNK68192.1"/>
    </source>
</evidence>
<feature type="domain" description="N-acetyltransferase" evidence="1">
    <location>
        <begin position="11"/>
        <end position="152"/>
    </location>
</feature>
<dbReference type="EMBL" id="CQEJ01000003">
    <property type="protein sequence ID" value="CNK68192.1"/>
    <property type="molecule type" value="Genomic_DNA"/>
</dbReference>
<dbReference type="Pfam" id="PF13302">
    <property type="entry name" value="Acetyltransf_3"/>
    <property type="match status" value="1"/>
</dbReference>
<sequence>MSEVIEFETKRLRLRQWLPSDKAPFAELNADKRVMAFFPAPLSREDSDTMADRCQTLITQRGWGLWAVEVKASGQFAGALGLHIPTVNLPFSPCIEIGWRFAYPFWAQGLATEAALGALQVGFERLKLAEIVSFTALINQRSQALMARIGMTRASDTFLHPAVSSDSPLSQHCWYHISQQQWHNRASCL</sequence>
<dbReference type="eggNOG" id="COG1670">
    <property type="taxonomic scope" value="Bacteria"/>
</dbReference>
<dbReference type="Proteomes" id="UP000041595">
    <property type="component" value="Unassembled WGS sequence"/>
</dbReference>
<evidence type="ECO:0000259" key="1">
    <source>
        <dbReference type="Pfam" id="PF13302"/>
    </source>
</evidence>
<accession>A0A0T9T8R4</accession>
<organism evidence="2 3">
    <name type="scientific">Yersinia aldovae</name>
    <dbReference type="NCBI Taxonomy" id="29483"/>
    <lineage>
        <taxon>Bacteria</taxon>
        <taxon>Pseudomonadati</taxon>
        <taxon>Pseudomonadota</taxon>
        <taxon>Gammaproteobacteria</taxon>
        <taxon>Enterobacterales</taxon>
        <taxon>Yersiniaceae</taxon>
        <taxon>Yersinia</taxon>
    </lineage>
</organism>
<dbReference type="InterPro" id="IPR016181">
    <property type="entry name" value="Acyl_CoA_acyltransferase"/>
</dbReference>
<dbReference type="InterPro" id="IPR000182">
    <property type="entry name" value="GNAT_dom"/>
</dbReference>
<dbReference type="PANTHER" id="PTHR43792:SF1">
    <property type="entry name" value="N-ACETYLTRANSFERASE DOMAIN-CONTAINING PROTEIN"/>
    <property type="match status" value="1"/>
</dbReference>
<name>A0A0T9T8R4_YERAL</name>
<dbReference type="GO" id="GO:0016747">
    <property type="term" value="F:acyltransferase activity, transferring groups other than amino-acyl groups"/>
    <property type="evidence" value="ECO:0007669"/>
    <property type="project" value="InterPro"/>
</dbReference>
<protein>
    <submittedName>
        <fullName evidence="2">Putative acetyl transferase</fullName>
    </submittedName>
</protein>
<dbReference type="AlphaFoldDB" id="A0A0T9T8R4"/>
<keyword evidence="2" id="KW-0808">Transferase</keyword>